<accession>A0AA44Q8C8</accession>
<comment type="caution">
    <text evidence="1">The sequence shown here is derived from an EMBL/GenBank/DDBJ whole genome shotgun (WGS) entry which is preliminary data.</text>
</comment>
<reference evidence="1 2" key="1">
    <citation type="submission" date="2017-09" db="EMBL/GenBank/DDBJ databases">
        <title>Large-scale bioinformatics analysis of Bacillus genomes uncovers conserved roles of natural products in bacterial physiology.</title>
        <authorList>
            <consortium name="Agbiome Team Llc"/>
            <person name="Bleich R.M."/>
            <person name="Grubbs K.J."/>
            <person name="Santa Maria K.C."/>
            <person name="Allen S.E."/>
            <person name="Farag S."/>
            <person name="Shank E.A."/>
            <person name="Bowers A."/>
        </authorList>
    </citation>
    <scope>NUCLEOTIDE SEQUENCE [LARGE SCALE GENOMIC DNA]</scope>
    <source>
        <strain evidence="1 2">AFS067272</strain>
    </source>
</reference>
<proteinExistence type="predicted"/>
<dbReference type="Proteomes" id="UP000226357">
    <property type="component" value="Unassembled WGS sequence"/>
</dbReference>
<evidence type="ECO:0000313" key="1">
    <source>
        <dbReference type="EMBL" id="PFR97444.1"/>
    </source>
</evidence>
<name>A0AA44Q8C8_BACCE</name>
<sequence length="289" mass="34506">MTSPNLKSYIQQYTHFITDLEEIVDIIIEKQHVYFYDTSAISSHEKAYFHHNKTLFLDFIKDVPIVITDVIVREMRLLEDEDRRYLNYLLQFQTVLYVEEQQLYELLKIEFNSKQAKQKFLIACEHAFSCIQPLKESVRNARSSFANAENIIFDDYISFFVANHQKNHGEMSLLWTSCIINQLRCKLTVTFMGIDRDLFSYVESSYFLGKKKADNIYMISNETLLQSDYIQHQNEKIMYQLVEIYRNEKRKVIYYDKKQNILQLTRQSNKLSNDEIIAKIISNQIQIIY</sequence>
<dbReference type="AlphaFoldDB" id="A0AA44Q8C8"/>
<organism evidence="1 2">
    <name type="scientific">Bacillus cereus</name>
    <dbReference type="NCBI Taxonomy" id="1396"/>
    <lineage>
        <taxon>Bacteria</taxon>
        <taxon>Bacillati</taxon>
        <taxon>Bacillota</taxon>
        <taxon>Bacilli</taxon>
        <taxon>Bacillales</taxon>
        <taxon>Bacillaceae</taxon>
        <taxon>Bacillus</taxon>
        <taxon>Bacillus cereus group</taxon>
    </lineage>
</organism>
<evidence type="ECO:0000313" key="2">
    <source>
        <dbReference type="Proteomes" id="UP000226357"/>
    </source>
</evidence>
<dbReference type="RefSeq" id="WP_000203713.1">
    <property type="nucleotide sequence ID" value="NZ_NTUG01000010.1"/>
</dbReference>
<protein>
    <submittedName>
        <fullName evidence="1">Uncharacterized protein</fullName>
    </submittedName>
</protein>
<dbReference type="EMBL" id="NVBO01000237">
    <property type="protein sequence ID" value="PFR97444.1"/>
    <property type="molecule type" value="Genomic_DNA"/>
</dbReference>
<gene>
    <name evidence="1" type="ORF">COK38_19605</name>
</gene>